<dbReference type="RefSeq" id="WP_171202384.1">
    <property type="nucleotide sequence ID" value="NZ_JABEMA010000049.1"/>
</dbReference>
<organism evidence="1 2">
    <name type="scientific">Pseudokineococcus marinus</name>
    <dbReference type="NCBI Taxonomy" id="351215"/>
    <lineage>
        <taxon>Bacteria</taxon>
        <taxon>Bacillati</taxon>
        <taxon>Actinomycetota</taxon>
        <taxon>Actinomycetes</taxon>
        <taxon>Kineosporiales</taxon>
        <taxon>Kineosporiaceae</taxon>
        <taxon>Pseudokineococcus</taxon>
    </lineage>
</organism>
<protein>
    <submittedName>
        <fullName evidence="1">Uncharacterized protein</fullName>
    </submittedName>
</protein>
<accession>A0A849BHD6</accession>
<dbReference type="SUPFAM" id="SSF53850">
    <property type="entry name" value="Periplasmic binding protein-like II"/>
    <property type="match status" value="1"/>
</dbReference>
<dbReference type="EMBL" id="JABEMA010000049">
    <property type="protein sequence ID" value="NNH22539.1"/>
    <property type="molecule type" value="Genomic_DNA"/>
</dbReference>
<proteinExistence type="predicted"/>
<reference evidence="1 2" key="1">
    <citation type="submission" date="2020-05" db="EMBL/GenBank/DDBJ databases">
        <title>MicrobeNet Type strains.</title>
        <authorList>
            <person name="Nicholson A.C."/>
        </authorList>
    </citation>
    <scope>NUCLEOTIDE SEQUENCE [LARGE SCALE GENOMIC DNA]</scope>
    <source>
        <strain evidence="1 2">JCM 14547</strain>
    </source>
</reference>
<gene>
    <name evidence="1" type="ORF">HLB09_05420</name>
</gene>
<dbReference type="Gene3D" id="3.40.190.10">
    <property type="entry name" value="Periplasmic binding protein-like II"/>
    <property type="match status" value="1"/>
</dbReference>
<evidence type="ECO:0000313" key="1">
    <source>
        <dbReference type="EMBL" id="NNH22539.1"/>
    </source>
</evidence>
<feature type="non-terminal residue" evidence="1">
    <location>
        <position position="1"/>
    </location>
</feature>
<keyword evidence="2" id="KW-1185">Reference proteome</keyword>
<dbReference type="Gene3D" id="3.10.105.10">
    <property type="entry name" value="Dipeptide-binding Protein, Domain 3"/>
    <property type="match status" value="1"/>
</dbReference>
<dbReference type="AlphaFoldDB" id="A0A849BHD6"/>
<evidence type="ECO:0000313" key="2">
    <source>
        <dbReference type="Proteomes" id="UP000555552"/>
    </source>
</evidence>
<comment type="caution">
    <text evidence="1">The sequence shown here is derived from an EMBL/GenBank/DDBJ whole genome shotgun (WGS) entry which is preliminary data.</text>
</comment>
<dbReference type="Proteomes" id="UP000555552">
    <property type="component" value="Unassembled WGS sequence"/>
</dbReference>
<name>A0A849BHD6_9ACTN</name>
<sequence length="513" mass="54317">ALESGEVDLVANALPPSQVERLRSADGIEVAEVPGLGYAHLVSNMVEPRLALVDVRRARAAAVGAADSALGAERAAVRREVDLLREGLRAHASRTGSALQAAVLVAVPDALVESAGLAGRAAGPWSSLADVLAGAVMRAAAEGALQGGALTDLREALASPPVGRTDELAALLDRARALGVPPPQYGAALEGYWTSRAADEAGIDLLAWDVTAGADANRGTIEAVYRYYADLYLEDPDLEWAGMAALIGPSFAAGFFDLAQFRGVAERLQDLPLPPGVRLPPGVEDLAQLGEDELAFYETTLLSMQKEIFGDMAPGHQAYREGGAAALEEMAAAGVLPGTTAQAWRDIASGDRDRVAAGNGALLLREQYEVIDDDYDRMRAHAPSGEAFTWALTLVGAPSIPGASGYPDVFPLEVAVETPGPERLGPWDNPAQGTAHVTTPFPDGNVADFDDRWALIEEDTLPAYRSLLDDDPGTVRALLEQDVGERVEQMRTLPHRLDDIAAQLADWDVRFEQ</sequence>